<dbReference type="AlphaFoldDB" id="A0A498J071"/>
<reference evidence="2 3" key="1">
    <citation type="submission" date="2018-10" db="EMBL/GenBank/DDBJ databases">
        <title>A high-quality apple genome assembly.</title>
        <authorList>
            <person name="Hu J."/>
        </authorList>
    </citation>
    <scope>NUCLEOTIDE SEQUENCE [LARGE SCALE GENOMIC DNA]</scope>
    <source>
        <strain evidence="3">cv. HFTH1</strain>
        <tissue evidence="2">Young leaf</tissue>
    </source>
</reference>
<gene>
    <name evidence="2" type="ORF">DVH24_006067</name>
</gene>
<comment type="caution">
    <text evidence="2">The sequence shown here is derived from an EMBL/GenBank/DDBJ whole genome shotgun (WGS) entry which is preliminary data.</text>
</comment>
<evidence type="ECO:0000313" key="3">
    <source>
        <dbReference type="Proteomes" id="UP000290289"/>
    </source>
</evidence>
<organism evidence="2 3">
    <name type="scientific">Malus domestica</name>
    <name type="common">Apple</name>
    <name type="synonym">Pyrus malus</name>
    <dbReference type="NCBI Taxonomy" id="3750"/>
    <lineage>
        <taxon>Eukaryota</taxon>
        <taxon>Viridiplantae</taxon>
        <taxon>Streptophyta</taxon>
        <taxon>Embryophyta</taxon>
        <taxon>Tracheophyta</taxon>
        <taxon>Spermatophyta</taxon>
        <taxon>Magnoliopsida</taxon>
        <taxon>eudicotyledons</taxon>
        <taxon>Gunneridae</taxon>
        <taxon>Pentapetalae</taxon>
        <taxon>rosids</taxon>
        <taxon>fabids</taxon>
        <taxon>Rosales</taxon>
        <taxon>Rosaceae</taxon>
        <taxon>Amygdaloideae</taxon>
        <taxon>Maleae</taxon>
        <taxon>Malus</taxon>
    </lineage>
</organism>
<accession>A0A498J071</accession>
<proteinExistence type="predicted"/>
<keyword evidence="3" id="KW-1185">Reference proteome</keyword>
<name>A0A498J071_MALDO</name>
<dbReference type="InterPro" id="IPR058352">
    <property type="entry name" value="DUF8039"/>
</dbReference>
<dbReference type="SUPFAM" id="SSF54001">
    <property type="entry name" value="Cysteine proteinases"/>
    <property type="match status" value="1"/>
</dbReference>
<dbReference type="EMBL" id="RDQH01000335">
    <property type="protein sequence ID" value="RXH89089.1"/>
    <property type="molecule type" value="Genomic_DNA"/>
</dbReference>
<evidence type="ECO:0000313" key="2">
    <source>
        <dbReference type="EMBL" id="RXH89089.1"/>
    </source>
</evidence>
<protein>
    <recommendedName>
        <fullName evidence="1">DUF8039 domain-containing protein</fullName>
    </recommendedName>
</protein>
<dbReference type="Pfam" id="PF26133">
    <property type="entry name" value="DUF8039"/>
    <property type="match status" value="1"/>
</dbReference>
<sequence length="552" mass="62911">MNIGIELNEEYLDEMTDSEEDEQDFVTRKPRGATQLQELVQGRSDGDRLEVGYNSKGQPCGLAGAKLASFIGVMARTTVPITIPTWKEVDSSHKKKIWDMVQKAFIVHSNSRTDVLKNAVKTWQTFKSSLTCEYILKFKDQPEVLKKPPEIYDFISQPVWDEFVRSRLTEKHMLMESLLTLIDQCFGSLGVWDLRMFSSNDILTIALETPEYSSRVRGVGTSISHKMYFKTPRCKTQSSQQQMMQTHLEQQSLHIEELNKKFNLIASLLTPDQLRKIPIIFLRKLVAQQRKKKNETSTEKVQPCKLAIDTAIIPLDGPIHGVPLGPMNLRVSIDVAINEDALFPIPSCEAVNIKQAIRSHIAWPRHLVVINDESRTNPPLRQRSQKQPLALRSLMLIVQNMNKDVTVPIIMESDILGNEHTTFIGGDDIIQFCSMAEISTVCISIYIRQLWSTLKKNNLDGLFGFVDPGIISQKAGRKDQRSNALALRLQNCKKGQLIFAPFNNGFHWLLAIIDPYEELVALKIFKAQKGIKGRKNINWKVQNHTRLTTFYH</sequence>
<dbReference type="PANTHER" id="PTHR33018">
    <property type="entry name" value="OS10G0338966 PROTEIN-RELATED"/>
    <property type="match status" value="1"/>
</dbReference>
<dbReference type="InterPro" id="IPR038765">
    <property type="entry name" value="Papain-like_cys_pep_sf"/>
</dbReference>
<dbReference type="Proteomes" id="UP000290289">
    <property type="component" value="Chromosome 9"/>
</dbReference>
<dbReference type="PANTHER" id="PTHR33018:SF34">
    <property type="entry name" value="OS02G0472350 PROTEIN"/>
    <property type="match status" value="1"/>
</dbReference>
<evidence type="ECO:0000259" key="1">
    <source>
        <dbReference type="Pfam" id="PF26133"/>
    </source>
</evidence>
<feature type="domain" description="DUF8039" evidence="1">
    <location>
        <begin position="304"/>
        <end position="370"/>
    </location>
</feature>